<evidence type="ECO:0000256" key="4">
    <source>
        <dbReference type="ARBA" id="ARBA00022989"/>
    </source>
</evidence>
<dbReference type="GO" id="GO:0005886">
    <property type="term" value="C:plasma membrane"/>
    <property type="evidence" value="ECO:0007669"/>
    <property type="project" value="UniProtKB-SubCell"/>
</dbReference>
<feature type="transmembrane region" description="Helical" evidence="6">
    <location>
        <begin position="215"/>
        <end position="234"/>
    </location>
</feature>
<dbReference type="InterPro" id="IPR001851">
    <property type="entry name" value="ABC_transp_permease"/>
</dbReference>
<dbReference type="InterPro" id="IPR017778">
    <property type="entry name" value="ABC_transptr_urea_perm_UrtC"/>
</dbReference>
<reference evidence="7" key="1">
    <citation type="submission" date="2018-06" db="EMBL/GenBank/DDBJ databases">
        <authorList>
            <person name="Zhirakovskaya E."/>
        </authorList>
    </citation>
    <scope>NUCLEOTIDE SEQUENCE</scope>
</reference>
<dbReference type="AlphaFoldDB" id="A0A3B1CXC1"/>
<dbReference type="PANTHER" id="PTHR30482">
    <property type="entry name" value="HIGH-AFFINITY BRANCHED-CHAIN AMINO ACID TRANSPORT SYSTEM PERMEASE"/>
    <property type="match status" value="1"/>
</dbReference>
<sequence>MNFKATMKKSTTTTTKSRKETLLWALLLCSVWIVLLLMNTLPPKDSFFYLTDFNLNTAGKYMAYAILALGIDLLWGYTGILSLGQGIFFGLGAYCMGMHLMLSIGGEGAYQSELPDFMVWNQLEALPFFWKPFDSFVFSMLAVVFVPGFFAFVFGFLTFRSRIKGVYFSIITQALALTVWLLFNQNTMNLGGTNGLTDFKSILGFSLGEASTQRMLFVATGVCLVLAFLLCRYITESRLGKVLIAIRDNEGRIRFSGYSASQYKLFVFVISAALAGIAGALYVPQVGIITPGQIGVLPSIEMIVWVAVGGRGTLIGAILGAVGVNWARSFLTSNYPDLWLYFLGALFVGVVLYFPKGMWEVSARIKALFSRRFKKQGFVEH</sequence>
<keyword evidence="4 6" id="KW-1133">Transmembrane helix</keyword>
<feature type="transmembrane region" description="Helical" evidence="6">
    <location>
        <begin position="338"/>
        <end position="355"/>
    </location>
</feature>
<evidence type="ECO:0000256" key="3">
    <source>
        <dbReference type="ARBA" id="ARBA00022692"/>
    </source>
</evidence>
<evidence type="ECO:0000256" key="2">
    <source>
        <dbReference type="ARBA" id="ARBA00022475"/>
    </source>
</evidence>
<comment type="subcellular location">
    <subcellularLocation>
        <location evidence="1">Cell membrane</location>
        <topology evidence="1">Multi-pass membrane protein</topology>
    </subcellularLocation>
</comment>
<organism evidence="7">
    <name type="scientific">hydrothermal vent metagenome</name>
    <dbReference type="NCBI Taxonomy" id="652676"/>
    <lineage>
        <taxon>unclassified sequences</taxon>
        <taxon>metagenomes</taxon>
        <taxon>ecological metagenomes</taxon>
    </lineage>
</organism>
<name>A0A3B1CXC1_9ZZZZ</name>
<dbReference type="CDD" id="cd06581">
    <property type="entry name" value="TM_PBP1_LivM_like"/>
    <property type="match status" value="1"/>
</dbReference>
<dbReference type="GO" id="GO:0015658">
    <property type="term" value="F:branched-chain amino acid transmembrane transporter activity"/>
    <property type="evidence" value="ECO:0007669"/>
    <property type="project" value="InterPro"/>
</dbReference>
<gene>
    <name evidence="7" type="ORF">MNBD_NITROSPIRAE01-128</name>
</gene>
<dbReference type="PANTHER" id="PTHR30482:SF4">
    <property type="entry name" value="SLR1201 PROTEIN"/>
    <property type="match status" value="1"/>
</dbReference>
<feature type="transmembrane region" description="Helical" evidence="6">
    <location>
        <begin position="21"/>
        <end position="41"/>
    </location>
</feature>
<evidence type="ECO:0000256" key="6">
    <source>
        <dbReference type="SAM" id="Phobius"/>
    </source>
</evidence>
<keyword evidence="5 6" id="KW-0472">Membrane</keyword>
<proteinExistence type="predicted"/>
<keyword evidence="2" id="KW-1003">Cell membrane</keyword>
<evidence type="ECO:0000256" key="1">
    <source>
        <dbReference type="ARBA" id="ARBA00004651"/>
    </source>
</evidence>
<feature type="transmembrane region" description="Helical" evidence="6">
    <location>
        <begin position="263"/>
        <end position="283"/>
    </location>
</feature>
<dbReference type="EMBL" id="UOGF01000039">
    <property type="protein sequence ID" value="VAX28524.1"/>
    <property type="molecule type" value="Genomic_DNA"/>
</dbReference>
<dbReference type="Pfam" id="PF02653">
    <property type="entry name" value="BPD_transp_2"/>
    <property type="match status" value="1"/>
</dbReference>
<feature type="transmembrane region" description="Helical" evidence="6">
    <location>
        <begin position="87"/>
        <end position="106"/>
    </location>
</feature>
<evidence type="ECO:0000313" key="7">
    <source>
        <dbReference type="EMBL" id="VAX28524.1"/>
    </source>
</evidence>
<feature type="transmembrane region" description="Helical" evidence="6">
    <location>
        <begin position="61"/>
        <end position="80"/>
    </location>
</feature>
<accession>A0A3B1CXC1</accession>
<feature type="transmembrane region" description="Helical" evidence="6">
    <location>
        <begin position="136"/>
        <end position="159"/>
    </location>
</feature>
<dbReference type="NCBIfam" id="TIGR03408">
    <property type="entry name" value="urea_trans_UrtC"/>
    <property type="match status" value="1"/>
</dbReference>
<evidence type="ECO:0000256" key="5">
    <source>
        <dbReference type="ARBA" id="ARBA00023136"/>
    </source>
</evidence>
<keyword evidence="3 6" id="KW-0812">Transmembrane</keyword>
<feature type="transmembrane region" description="Helical" evidence="6">
    <location>
        <begin position="303"/>
        <end position="326"/>
    </location>
</feature>
<protein>
    <submittedName>
        <fullName evidence="7">Urea ABC transporter, permease protein UrtC</fullName>
    </submittedName>
</protein>
<dbReference type="InterPro" id="IPR043428">
    <property type="entry name" value="LivM-like"/>
</dbReference>
<feature type="transmembrane region" description="Helical" evidence="6">
    <location>
        <begin position="166"/>
        <end position="183"/>
    </location>
</feature>